<dbReference type="EMBL" id="PYBJ01000007">
    <property type="protein sequence ID" value="PSM42920.1"/>
    <property type="molecule type" value="Genomic_DNA"/>
</dbReference>
<protein>
    <recommendedName>
        <fullName evidence="4">Secreted protein</fullName>
    </recommendedName>
</protein>
<dbReference type="Proteomes" id="UP000240429">
    <property type="component" value="Unassembled WGS sequence"/>
</dbReference>
<reference evidence="2 3" key="1">
    <citation type="submission" date="2018-03" db="EMBL/GenBank/DDBJ databases">
        <title>Streptomyces dioscori sp. nov., a novel endophytic actinobacterium isolated from bulbil of Dioscorea bulbifera L.</title>
        <authorList>
            <person name="Zhikuan W."/>
        </authorList>
    </citation>
    <scope>NUCLEOTIDE SEQUENCE [LARGE SCALE GENOMIC DNA]</scope>
    <source>
        <strain evidence="2 3">A217</strain>
    </source>
</reference>
<accession>A0A2P8Q9J8</accession>
<dbReference type="OrthoDB" id="4314473at2"/>
<evidence type="ECO:0000256" key="1">
    <source>
        <dbReference type="SAM" id="SignalP"/>
    </source>
</evidence>
<comment type="caution">
    <text evidence="2">The sequence shown here is derived from an EMBL/GenBank/DDBJ whole genome shotgun (WGS) entry which is preliminary data.</text>
</comment>
<dbReference type="AlphaFoldDB" id="A0A2P8Q9J8"/>
<feature type="chain" id="PRO_5015121711" description="Secreted protein" evidence="1">
    <location>
        <begin position="30"/>
        <end position="117"/>
    </location>
</feature>
<evidence type="ECO:0000313" key="3">
    <source>
        <dbReference type="Proteomes" id="UP000240429"/>
    </source>
</evidence>
<name>A0A2P8Q9J8_9ACTN</name>
<evidence type="ECO:0000313" key="2">
    <source>
        <dbReference type="EMBL" id="PSM42920.1"/>
    </source>
</evidence>
<keyword evidence="3" id="KW-1185">Reference proteome</keyword>
<gene>
    <name evidence="2" type="ORF">C6Y14_12070</name>
</gene>
<keyword evidence="1" id="KW-0732">Signal</keyword>
<organism evidence="2 3">
    <name type="scientific">Streptomyces dioscori</name>
    <dbReference type="NCBI Taxonomy" id="2109333"/>
    <lineage>
        <taxon>Bacteria</taxon>
        <taxon>Bacillati</taxon>
        <taxon>Actinomycetota</taxon>
        <taxon>Actinomycetes</taxon>
        <taxon>Kitasatosporales</taxon>
        <taxon>Streptomycetaceae</taxon>
        <taxon>Streptomyces</taxon>
        <taxon>Streptomyces aurantiacus group</taxon>
    </lineage>
</organism>
<sequence length="117" mass="11958">MRYARYMHVDTVTHASAAMAGLGAGTASAAGWPPLQTGGHLYTGPTGTGEMVTVDLDDLGTCHTLAQAARSVQVVSGSASLELFPGADCTGATSWRTGSLAQSDLPRAMSSYRVVVA</sequence>
<proteinExistence type="predicted"/>
<feature type="signal peptide" evidence="1">
    <location>
        <begin position="1"/>
        <end position="29"/>
    </location>
</feature>
<evidence type="ECO:0008006" key="4">
    <source>
        <dbReference type="Google" id="ProtNLM"/>
    </source>
</evidence>